<dbReference type="Proteomes" id="UP000677875">
    <property type="component" value="Unassembled WGS sequence"/>
</dbReference>
<gene>
    <name evidence="1" type="ORF">J5Y05_14385</name>
</gene>
<proteinExistence type="predicted"/>
<reference evidence="1" key="1">
    <citation type="submission" date="2021-04" db="EMBL/GenBank/DDBJ databases">
        <title>Genome seq and assembly of Streptomyces sp. RG38.</title>
        <authorList>
            <person name="Chhetri G."/>
        </authorList>
    </citation>
    <scope>NUCLEOTIDE SEQUENCE</scope>
    <source>
        <strain evidence="1">RG38</strain>
    </source>
</reference>
<keyword evidence="2" id="KW-1185">Reference proteome</keyword>
<comment type="caution">
    <text evidence="1">The sequence shown here is derived from an EMBL/GenBank/DDBJ whole genome shotgun (WGS) entry which is preliminary data.</text>
</comment>
<sequence>MSETTPVDQDANATAAQLQQRAAADRAAAQAAAAAKAAKGGTGIREGILPGGPR</sequence>
<organism evidence="1 2">
    <name type="scientific">Streptomyces tagetis</name>
    <dbReference type="NCBI Taxonomy" id="2820809"/>
    <lineage>
        <taxon>Bacteria</taxon>
        <taxon>Bacillati</taxon>
        <taxon>Actinomycetota</taxon>
        <taxon>Actinomycetes</taxon>
        <taxon>Kitasatosporales</taxon>
        <taxon>Streptomycetaceae</taxon>
        <taxon>Streptomyces</taxon>
    </lineage>
</organism>
<dbReference type="RefSeq" id="WP_210872266.1">
    <property type="nucleotide sequence ID" value="NZ_JAGPNL010000003.1"/>
</dbReference>
<protein>
    <submittedName>
        <fullName evidence="1">Uncharacterized protein</fullName>
    </submittedName>
</protein>
<dbReference type="EMBL" id="JAGPNL010000003">
    <property type="protein sequence ID" value="MBQ0827688.1"/>
    <property type="molecule type" value="Genomic_DNA"/>
</dbReference>
<accession>A0A940XCA8</accession>
<name>A0A940XCA8_9ACTN</name>
<evidence type="ECO:0000313" key="2">
    <source>
        <dbReference type="Proteomes" id="UP000677875"/>
    </source>
</evidence>
<dbReference type="AlphaFoldDB" id="A0A940XCA8"/>
<evidence type="ECO:0000313" key="1">
    <source>
        <dbReference type="EMBL" id="MBQ0827688.1"/>
    </source>
</evidence>